<dbReference type="AlphaFoldDB" id="A0A0A2B0Y2"/>
<dbReference type="Proteomes" id="UP000030481">
    <property type="component" value="Unassembled WGS sequence"/>
</dbReference>
<dbReference type="RefSeq" id="WP_193742574.1">
    <property type="nucleotide sequence ID" value="NZ_JNAR01000015.1"/>
</dbReference>
<gene>
    <name evidence="1" type="ORF">EV01_1116</name>
</gene>
<evidence type="ECO:0000313" key="1">
    <source>
        <dbReference type="EMBL" id="KGG07501.1"/>
    </source>
</evidence>
<proteinExistence type="predicted"/>
<reference evidence="2" key="1">
    <citation type="journal article" date="2014" name="Sci. Data">
        <title>Genomes of diverse isolates of the marine cyanobacterium Prochlorococcus.</title>
        <authorList>
            <person name="Biller S."/>
            <person name="Berube P."/>
            <person name="Thompson J."/>
            <person name="Kelly L."/>
            <person name="Roggensack S."/>
            <person name="Awad L."/>
            <person name="Roache-Johnson K."/>
            <person name="Ding H."/>
            <person name="Giovannoni S.J."/>
            <person name="Moore L.R."/>
            <person name="Chisholm S.W."/>
        </authorList>
    </citation>
    <scope>NUCLEOTIDE SEQUENCE [LARGE SCALE GENOMIC DNA]</scope>
</reference>
<sequence>MKNYIISGQVDTYRVKVNLFAGSPNSAINIFKQKYPKAEDIFVIQNLFKKG</sequence>
<dbReference type="EMBL" id="JNAR01000015">
    <property type="protein sequence ID" value="KGG07501.1"/>
    <property type="molecule type" value="Genomic_DNA"/>
</dbReference>
<evidence type="ECO:0008006" key="3">
    <source>
        <dbReference type="Google" id="ProtNLM"/>
    </source>
</evidence>
<organism evidence="1 2">
    <name type="scientific">Prochlorococcus marinus str. MIT 9401</name>
    <dbReference type="NCBI Taxonomy" id="167551"/>
    <lineage>
        <taxon>Bacteria</taxon>
        <taxon>Bacillati</taxon>
        <taxon>Cyanobacteriota</taxon>
        <taxon>Cyanophyceae</taxon>
        <taxon>Synechococcales</taxon>
        <taxon>Prochlorococcaceae</taxon>
        <taxon>Prochlorococcus</taxon>
    </lineage>
</organism>
<protein>
    <recommendedName>
        <fullName evidence="3">SPOR domain-containing protein</fullName>
    </recommendedName>
</protein>
<accession>A0A0A2B0Y2</accession>
<name>A0A0A2B0Y2_PROMR</name>
<comment type="caution">
    <text evidence="1">The sequence shown here is derived from an EMBL/GenBank/DDBJ whole genome shotgun (WGS) entry which is preliminary data.</text>
</comment>
<evidence type="ECO:0000313" key="2">
    <source>
        <dbReference type="Proteomes" id="UP000030481"/>
    </source>
</evidence>